<comment type="caution">
    <text evidence="1">The sequence shown here is derived from an EMBL/GenBank/DDBJ whole genome shotgun (WGS) entry which is preliminary data.</text>
</comment>
<keyword evidence="2" id="KW-1185">Reference proteome</keyword>
<reference evidence="1 2" key="1">
    <citation type="submission" date="2024-01" db="EMBL/GenBank/DDBJ databases">
        <title>The complete chloroplast genome sequence of Lithospermum erythrorhizon: insights into the phylogenetic relationship among Boraginaceae species and the maternal lineages of purple gromwells.</title>
        <authorList>
            <person name="Okada T."/>
            <person name="Watanabe K."/>
        </authorList>
    </citation>
    <scope>NUCLEOTIDE SEQUENCE [LARGE SCALE GENOMIC DNA]</scope>
</reference>
<protein>
    <recommendedName>
        <fullName evidence="3">Retrovirus-related Pol polyprotein from transposon TNT 1-94</fullName>
    </recommendedName>
</protein>
<dbReference type="EMBL" id="BAABME010015614">
    <property type="protein sequence ID" value="GAA0142098.1"/>
    <property type="molecule type" value="Genomic_DNA"/>
</dbReference>
<dbReference type="PANTHER" id="PTHR11439">
    <property type="entry name" value="GAG-POL-RELATED RETROTRANSPOSON"/>
    <property type="match status" value="1"/>
</dbReference>
<gene>
    <name evidence="1" type="ORF">LIER_35515</name>
</gene>
<organism evidence="1 2">
    <name type="scientific">Lithospermum erythrorhizon</name>
    <name type="common">Purple gromwell</name>
    <name type="synonym">Lithospermum officinale var. erythrorhizon</name>
    <dbReference type="NCBI Taxonomy" id="34254"/>
    <lineage>
        <taxon>Eukaryota</taxon>
        <taxon>Viridiplantae</taxon>
        <taxon>Streptophyta</taxon>
        <taxon>Embryophyta</taxon>
        <taxon>Tracheophyta</taxon>
        <taxon>Spermatophyta</taxon>
        <taxon>Magnoliopsida</taxon>
        <taxon>eudicotyledons</taxon>
        <taxon>Gunneridae</taxon>
        <taxon>Pentapetalae</taxon>
        <taxon>asterids</taxon>
        <taxon>lamiids</taxon>
        <taxon>Boraginales</taxon>
        <taxon>Boraginaceae</taxon>
        <taxon>Boraginoideae</taxon>
        <taxon>Lithospermeae</taxon>
        <taxon>Lithospermum</taxon>
    </lineage>
</organism>
<evidence type="ECO:0000313" key="2">
    <source>
        <dbReference type="Proteomes" id="UP001454036"/>
    </source>
</evidence>
<sequence length="228" mass="26256">MKDLGKARLILGMEITRDRKQWKLWLSQEKYILKLLARFNMESSKPVSCPLGAYFKSSLKLRQEKKFDVEHMKHVPYALAMESLMYAMLYTRPELAYTVSLLTRFLSQPGKEHWEAVKLVLRYLKGTSDVSVCFGGHEAALESFTDADMAGDLDTKRSTSGYLFTFVGERYRGNRSFKIVLLYQKLRPIILRSHIVARNFFGSRSCFGSLGIGKKSLPCFVIPKVRYI</sequence>
<dbReference type="PANTHER" id="PTHR11439:SF467">
    <property type="entry name" value="INTEGRASE CATALYTIC DOMAIN-CONTAINING PROTEIN"/>
    <property type="match status" value="1"/>
</dbReference>
<proteinExistence type="predicted"/>
<name>A0AAV3NWI8_LITER</name>
<evidence type="ECO:0000313" key="1">
    <source>
        <dbReference type="EMBL" id="GAA0142098.1"/>
    </source>
</evidence>
<evidence type="ECO:0008006" key="3">
    <source>
        <dbReference type="Google" id="ProtNLM"/>
    </source>
</evidence>
<dbReference type="AlphaFoldDB" id="A0AAV3NWI8"/>
<accession>A0AAV3NWI8</accession>
<dbReference type="Proteomes" id="UP001454036">
    <property type="component" value="Unassembled WGS sequence"/>
</dbReference>